<proteinExistence type="inferred from homology"/>
<dbReference type="GO" id="GO:0004605">
    <property type="term" value="F:phosphatidate cytidylyltransferase activity"/>
    <property type="evidence" value="ECO:0007669"/>
    <property type="project" value="UniProtKB-EC"/>
</dbReference>
<keyword evidence="17" id="KW-1208">Phospholipid metabolism</keyword>
<feature type="compositionally biased region" description="Low complexity" evidence="19">
    <location>
        <begin position="183"/>
        <end position="193"/>
    </location>
</feature>
<feature type="region of interest" description="Disordered" evidence="19">
    <location>
        <begin position="183"/>
        <end position="203"/>
    </location>
</feature>
<dbReference type="EMBL" id="JASUXU010000029">
    <property type="protein sequence ID" value="KAK0319601.1"/>
    <property type="molecule type" value="Genomic_DNA"/>
</dbReference>
<keyword evidence="8" id="KW-0444">Lipid biosynthesis</keyword>
<comment type="caution">
    <text evidence="20">The sequence shown here is derived from an EMBL/GenBank/DDBJ whole genome shotgun (WGS) entry which is preliminary data.</text>
</comment>
<comment type="pathway">
    <text evidence="4">Lipid metabolism.</text>
</comment>
<evidence type="ECO:0000256" key="18">
    <source>
        <dbReference type="ARBA" id="ARBA00029893"/>
    </source>
</evidence>
<evidence type="ECO:0000256" key="16">
    <source>
        <dbReference type="ARBA" id="ARBA00023209"/>
    </source>
</evidence>
<evidence type="ECO:0000256" key="4">
    <source>
        <dbReference type="ARBA" id="ARBA00005189"/>
    </source>
</evidence>
<keyword evidence="10" id="KW-0548">Nucleotidyltransferase</keyword>
<dbReference type="AlphaFoldDB" id="A0AAN6J7U8"/>
<dbReference type="Proteomes" id="UP001168146">
    <property type="component" value="Unassembled WGS sequence"/>
</dbReference>
<keyword evidence="15" id="KW-0472">Membrane</keyword>
<keyword evidence="13" id="KW-0443">Lipid metabolism</keyword>
<sequence>MALPKLAASPAYYSLVTANSFVLGQTAWHYRPMRFRSTHPQQRTLTTTPAQQDQQLENYNARQDQPPPLPPSPRESHSRSTSSSTTNSSPSTDTRPKSASDDSSNTSNTSNNSNTTLPPGWEDNPDYKITNFSQLPHRNFGYNQHIKINDDFKESLRQILWQFRAPIRYAFAYGSGVFSQKTGSSTSSSTGLSPHPNPPKAVQDWQASGAKIIDFIFGVTHTQHWHSLNLTQHPTHYSGLRYLPYASAAISHIQDDFGAGIYYNPYITVNGTMIKYGVVNLDTLATDLSDWNTLYLAGRLQKPVKILRDDARIRLANQVNLISALRTALLMLPERFSERTLYERIAGLSYLGDPRMTSFLGMGASEDPRKIRNIVGAQLPGFRQLYVPLIENLPNVCFDDRRMPRGVGWEKEDAVRHTGSSGTSSESEVLGGVEGLELRQDMDPVKRGNMVRRLPKTFRRKLYFAYKKEFGIPGSAFDEVLEASEDETGAGGSGTFKRREGGNFERRIAGQEDLVEMMAKCVRSTVAWPSATQSFKGIFTGGLGRSWKYYGEKRAKGKKGVSGEGGKDGKGE</sequence>
<evidence type="ECO:0000313" key="21">
    <source>
        <dbReference type="Proteomes" id="UP001168146"/>
    </source>
</evidence>
<protein>
    <recommendedName>
        <fullName evidence="7">Phosphatidate cytidylyltransferase, mitochondrial</fullName>
        <ecNumber evidence="6">2.7.7.41</ecNumber>
    </recommendedName>
    <alternativeName>
        <fullName evidence="18">CDP-diacylglycerol synthase</fullName>
    </alternativeName>
</protein>
<feature type="region of interest" description="Disordered" evidence="19">
    <location>
        <begin position="38"/>
        <end position="129"/>
    </location>
</feature>
<dbReference type="PANTHER" id="PTHR13619">
    <property type="entry name" value="PHOSPHATIDATE CYTIDYLYLTRANSFERASE, MITOCHONDRIAL"/>
    <property type="match status" value="1"/>
</dbReference>
<feature type="region of interest" description="Disordered" evidence="19">
    <location>
        <begin position="553"/>
        <end position="572"/>
    </location>
</feature>
<evidence type="ECO:0000256" key="6">
    <source>
        <dbReference type="ARBA" id="ARBA00012487"/>
    </source>
</evidence>
<comment type="pathway">
    <text evidence="3">Phospholipid metabolism; CDP-diacylglycerol biosynthesis; CDP-diacylglycerol from sn-glycerol 3-phosphate: step 3/3.</text>
</comment>
<evidence type="ECO:0000256" key="2">
    <source>
        <dbReference type="ARBA" id="ARBA00004443"/>
    </source>
</evidence>
<feature type="compositionally biased region" description="Low complexity" evidence="19">
    <location>
        <begin position="103"/>
        <end position="116"/>
    </location>
</feature>
<keyword evidence="11" id="KW-0999">Mitochondrion inner membrane</keyword>
<dbReference type="InterPro" id="IPR015222">
    <property type="entry name" value="Tam41"/>
</dbReference>
<dbReference type="GO" id="GO:0005743">
    <property type="term" value="C:mitochondrial inner membrane"/>
    <property type="evidence" value="ECO:0007669"/>
    <property type="project" value="UniProtKB-SubCell"/>
</dbReference>
<evidence type="ECO:0000256" key="14">
    <source>
        <dbReference type="ARBA" id="ARBA00023128"/>
    </source>
</evidence>
<evidence type="ECO:0000256" key="7">
    <source>
        <dbReference type="ARBA" id="ARBA00018337"/>
    </source>
</evidence>
<dbReference type="GO" id="GO:0032049">
    <property type="term" value="P:cardiolipin biosynthetic process"/>
    <property type="evidence" value="ECO:0007669"/>
    <property type="project" value="InterPro"/>
</dbReference>
<evidence type="ECO:0000256" key="12">
    <source>
        <dbReference type="ARBA" id="ARBA00022842"/>
    </source>
</evidence>
<feature type="compositionally biased region" description="Polar residues" evidence="19">
    <location>
        <begin position="38"/>
        <end position="63"/>
    </location>
</feature>
<accession>A0AAN6J7U8</accession>
<evidence type="ECO:0000256" key="17">
    <source>
        <dbReference type="ARBA" id="ARBA00023264"/>
    </source>
</evidence>
<keyword evidence="9" id="KW-0808">Transferase</keyword>
<evidence type="ECO:0000256" key="15">
    <source>
        <dbReference type="ARBA" id="ARBA00023136"/>
    </source>
</evidence>
<evidence type="ECO:0000256" key="8">
    <source>
        <dbReference type="ARBA" id="ARBA00022516"/>
    </source>
</evidence>
<dbReference type="Pfam" id="PF09139">
    <property type="entry name" value="Tam41_Mmp37"/>
    <property type="match status" value="1"/>
</dbReference>
<evidence type="ECO:0000256" key="10">
    <source>
        <dbReference type="ARBA" id="ARBA00022695"/>
    </source>
</evidence>
<comment type="similarity">
    <text evidence="5">Belongs to the TAM41 family.</text>
</comment>
<evidence type="ECO:0000256" key="3">
    <source>
        <dbReference type="ARBA" id="ARBA00005119"/>
    </source>
</evidence>
<name>A0AAN6J7U8_9PEZI</name>
<evidence type="ECO:0000256" key="9">
    <source>
        <dbReference type="ARBA" id="ARBA00022679"/>
    </source>
</evidence>
<evidence type="ECO:0000256" key="1">
    <source>
        <dbReference type="ARBA" id="ARBA00001946"/>
    </source>
</evidence>
<dbReference type="PIRSF" id="PIRSF028840">
    <property type="entry name" value="Mmp37"/>
    <property type="match status" value="1"/>
</dbReference>
<dbReference type="EC" id="2.7.7.41" evidence="6"/>
<gene>
    <name evidence="20" type="primary">TAM41_2</name>
    <name evidence="20" type="ORF">LTR82_009306</name>
</gene>
<keyword evidence="16" id="KW-0594">Phospholipid biosynthesis</keyword>
<dbReference type="GO" id="GO:0016024">
    <property type="term" value="P:CDP-diacylglycerol biosynthetic process"/>
    <property type="evidence" value="ECO:0007669"/>
    <property type="project" value="TreeGrafter"/>
</dbReference>
<organism evidence="20 21">
    <name type="scientific">Friedmanniomyces endolithicus</name>
    <dbReference type="NCBI Taxonomy" id="329885"/>
    <lineage>
        <taxon>Eukaryota</taxon>
        <taxon>Fungi</taxon>
        <taxon>Dikarya</taxon>
        <taxon>Ascomycota</taxon>
        <taxon>Pezizomycotina</taxon>
        <taxon>Dothideomycetes</taxon>
        <taxon>Dothideomycetidae</taxon>
        <taxon>Mycosphaerellales</taxon>
        <taxon>Teratosphaeriaceae</taxon>
        <taxon>Friedmanniomyces</taxon>
    </lineage>
</organism>
<comment type="cofactor">
    <cofactor evidence="1">
        <name>Mg(2+)</name>
        <dbReference type="ChEBI" id="CHEBI:18420"/>
    </cofactor>
</comment>
<reference evidence="20" key="1">
    <citation type="submission" date="2021-12" db="EMBL/GenBank/DDBJ databases">
        <title>Black yeast isolated from Biological Soil Crust.</title>
        <authorList>
            <person name="Kurbessoian T."/>
        </authorList>
    </citation>
    <scope>NUCLEOTIDE SEQUENCE</scope>
    <source>
        <strain evidence="20">CCFEE 5208</strain>
    </source>
</reference>
<keyword evidence="14" id="KW-0496">Mitochondrion</keyword>
<evidence type="ECO:0000256" key="11">
    <source>
        <dbReference type="ARBA" id="ARBA00022792"/>
    </source>
</evidence>
<evidence type="ECO:0000313" key="20">
    <source>
        <dbReference type="EMBL" id="KAK0319601.1"/>
    </source>
</evidence>
<comment type="subcellular location">
    <subcellularLocation>
        <location evidence="2">Mitochondrion inner membrane</location>
        <topology evidence="2">Peripheral membrane protein</topology>
        <orientation evidence="2">Matrix side</orientation>
    </subcellularLocation>
</comment>
<evidence type="ECO:0000256" key="5">
    <source>
        <dbReference type="ARBA" id="ARBA00005458"/>
    </source>
</evidence>
<feature type="compositionally biased region" description="Low complexity" evidence="19">
    <location>
        <begin position="79"/>
        <end position="93"/>
    </location>
</feature>
<dbReference type="PANTHER" id="PTHR13619:SF0">
    <property type="entry name" value="PHOSPHATIDATE CYTIDYLYLTRANSFERASE, MITOCHONDRIAL"/>
    <property type="match status" value="1"/>
</dbReference>
<keyword evidence="12" id="KW-0460">Magnesium</keyword>
<evidence type="ECO:0000256" key="19">
    <source>
        <dbReference type="SAM" id="MobiDB-lite"/>
    </source>
</evidence>
<evidence type="ECO:0000256" key="13">
    <source>
        <dbReference type="ARBA" id="ARBA00023098"/>
    </source>
</evidence>